<keyword evidence="2" id="KW-1003">Cell membrane</keyword>
<name>A0A433HGQ0_9BACI</name>
<evidence type="ECO:0000256" key="3">
    <source>
        <dbReference type="ARBA" id="ARBA00023136"/>
    </source>
</evidence>
<keyword evidence="7" id="KW-1185">Reference proteome</keyword>
<dbReference type="InterPro" id="IPR051768">
    <property type="entry name" value="Bact_secretion_toxin"/>
</dbReference>
<dbReference type="InterPro" id="IPR044929">
    <property type="entry name" value="DNA/RNA_non-sp_Endonuclease_sf"/>
</dbReference>
<dbReference type="Pfam" id="PF04740">
    <property type="entry name" value="LXG"/>
    <property type="match status" value="1"/>
</dbReference>
<dbReference type="OrthoDB" id="7182479at2"/>
<proteinExistence type="inferred from homology"/>
<evidence type="ECO:0000313" key="7">
    <source>
        <dbReference type="Proteomes" id="UP000267430"/>
    </source>
</evidence>
<dbReference type="EMBL" id="RYZZ01000025">
    <property type="protein sequence ID" value="RUQ27479.1"/>
    <property type="molecule type" value="Genomic_DNA"/>
</dbReference>
<dbReference type="Pfam" id="PF13930">
    <property type="entry name" value="Endonuclea_NS_2"/>
    <property type="match status" value="1"/>
</dbReference>
<evidence type="ECO:0000313" key="6">
    <source>
        <dbReference type="EMBL" id="RUQ27479.1"/>
    </source>
</evidence>
<comment type="caution">
    <text evidence="6">The sequence shown here is derived from an EMBL/GenBank/DDBJ whole genome shotgun (WGS) entry which is preliminary data.</text>
</comment>
<organism evidence="6 7">
    <name type="scientific">Peribacillus cavernae</name>
    <dbReference type="NCBI Taxonomy" id="1674310"/>
    <lineage>
        <taxon>Bacteria</taxon>
        <taxon>Bacillati</taxon>
        <taxon>Bacillota</taxon>
        <taxon>Bacilli</taxon>
        <taxon>Bacillales</taxon>
        <taxon>Bacillaceae</taxon>
        <taxon>Peribacillus</taxon>
    </lineage>
</organism>
<dbReference type="PROSITE" id="PS51756">
    <property type="entry name" value="LXG"/>
    <property type="match status" value="1"/>
</dbReference>
<keyword evidence="3" id="KW-0472">Membrane</keyword>
<dbReference type="InterPro" id="IPR006829">
    <property type="entry name" value="LXG_dom"/>
</dbReference>
<sequence>MSIKIYEAETLVNAMEERARQYSEFRDQLNHLKKEFSNIVNFDDEFQGKGAESIKGFFQAQIDVVDSWLRLVDRQIAFFTNIAGDVEEEKLGGQTIVQVPFLEEELANANNMSIKMVEAQQDDLQKIFDRIDDLVPLKVFSVETFGEKINQAEQQRTNTIQKVHEQDQALLADYEKSEADQATTLALMEQIQGSSIKGGQVSSLFFDAKSYKSSNVYKDLQDRKRETSEYLSIKKAEAEERRIEKLQKQLASVNDPDEYLKIAKEIGYDNLTDSQQSMFRQLEMAQQNAEIGKGIGRGLFDVGKDLFDGVKDLITDPFGTMEGVDSIIHPVDTAKYIANAIEESFKRDMINGDAYSRSRWVTYALGTVVTSVVGTKGTTAVVKTGVADTRKVARKVADKTNTAAKQISIQNLLPYNLNRQVALDGGVPYNTVNSVNLKEQLISKAKAIVGVRVEYGNQYTKVNRKKTLKPNVEYTTRDGYKYNTDSNGRITVVEAKLELGKAGRNPYAQRIVGGNDRVSNDDGGHLIASIFKGSGDIDNLVPMNATLNRSEYETLENTWKKALTEGKVVTIKIKPLYEGQSMRPSEFNINYTIDGKKYSDRLTNYTGGTQYGN</sequence>
<dbReference type="GO" id="GO:0005886">
    <property type="term" value="C:plasma membrane"/>
    <property type="evidence" value="ECO:0007669"/>
    <property type="project" value="UniProtKB-SubCell"/>
</dbReference>
<dbReference type="PANTHER" id="PTHR34976">
    <property type="entry name" value="RIBONUCLEASE YQCG-RELATED"/>
    <property type="match status" value="1"/>
</dbReference>
<dbReference type="Gene3D" id="3.40.570.10">
    <property type="entry name" value="Extracellular Endonuclease, subunit A"/>
    <property type="match status" value="1"/>
</dbReference>
<evidence type="ECO:0000256" key="4">
    <source>
        <dbReference type="ARBA" id="ARBA00034117"/>
    </source>
</evidence>
<protein>
    <submittedName>
        <fullName evidence="6">TIGR01741 family protein</fullName>
    </submittedName>
</protein>
<reference evidence="6 7" key="1">
    <citation type="submission" date="2018-12" db="EMBL/GenBank/DDBJ databases">
        <title>Bacillus chawlae sp. nov., Bacillus glennii sp. nov., and Bacillus saganii sp. nov. Isolated from the Vehicle Assembly Building at Kennedy Space Center where the Viking Spacecraft were Assembled.</title>
        <authorList>
            <person name="Seuylemezian A."/>
            <person name="Vaishampayan P."/>
        </authorList>
    </citation>
    <scope>NUCLEOTIDE SEQUENCE [LARGE SCALE GENOMIC DNA]</scope>
    <source>
        <strain evidence="6 7">L5</strain>
    </source>
</reference>
<dbReference type="RefSeq" id="WP_126865861.1">
    <property type="nucleotide sequence ID" value="NZ_JAUSTX010000037.1"/>
</dbReference>
<evidence type="ECO:0000256" key="2">
    <source>
        <dbReference type="ARBA" id="ARBA00022475"/>
    </source>
</evidence>
<dbReference type="Proteomes" id="UP000267430">
    <property type="component" value="Unassembled WGS sequence"/>
</dbReference>
<accession>A0A433HGQ0</accession>
<feature type="domain" description="LXG" evidence="5">
    <location>
        <begin position="2"/>
        <end position="237"/>
    </location>
</feature>
<gene>
    <name evidence="6" type="ORF">ELQ35_15675</name>
</gene>
<evidence type="ECO:0000256" key="1">
    <source>
        <dbReference type="ARBA" id="ARBA00004236"/>
    </source>
</evidence>
<dbReference type="InterPro" id="IPR044927">
    <property type="entry name" value="Endonuclea_NS_2"/>
</dbReference>
<dbReference type="PANTHER" id="PTHR34976:SF2">
    <property type="entry name" value="TYPE VII SECRETION SYSTEM PROTEIN ESSD"/>
    <property type="match status" value="1"/>
</dbReference>
<comment type="subcellular location">
    <subcellularLocation>
        <location evidence="1">Cell membrane</location>
    </subcellularLocation>
</comment>
<dbReference type="AlphaFoldDB" id="A0A433HGQ0"/>
<evidence type="ECO:0000259" key="5">
    <source>
        <dbReference type="PROSITE" id="PS51756"/>
    </source>
</evidence>
<comment type="similarity">
    <text evidence="4">In the N-terminal section; belongs to the LXG family.</text>
</comment>